<keyword evidence="1" id="KW-0456">Lyase</keyword>
<dbReference type="FunFam" id="1.10.275.10:FF:000005">
    <property type="entry name" value="Histidine ammonia-lyase"/>
    <property type="match status" value="1"/>
</dbReference>
<sequence length="281" mass="30638">MSVVIDGESLTIDNLVNVARNEAKVSVPNSSWNNIDSCREMLEKKIAKHEIMYGITTGIGEFSEVTLTPEQTQEFQKLLVRNHAAGIGDPMAIEIVRGAMCGRINVHVKGHSGGRRKITEYLRDVLNNQITPVVCEKGSVGACGDLAPMSQIALALMGEGEMFVNDEIIDSKIALGKIGLDPLELKARDGLALINGSNVLTALAALVLHDAERWMKMHDIAAAMTLEALKANMKPYDKRIHSLRGFTGSQKIAHNLNLLTEGSEILFSGEKKVQDAYSMRS</sequence>
<dbReference type="SUPFAM" id="SSF48557">
    <property type="entry name" value="L-aspartase-like"/>
    <property type="match status" value="1"/>
</dbReference>
<accession>A0A382CPT7</accession>
<dbReference type="Gene3D" id="1.10.275.10">
    <property type="entry name" value="Fumarase/aspartase (N-terminal domain)"/>
    <property type="match status" value="1"/>
</dbReference>
<gene>
    <name evidence="2" type="ORF">METZ01_LOCUS180147</name>
</gene>
<organism evidence="2">
    <name type="scientific">marine metagenome</name>
    <dbReference type="NCBI Taxonomy" id="408172"/>
    <lineage>
        <taxon>unclassified sequences</taxon>
        <taxon>metagenomes</taxon>
        <taxon>ecological metagenomes</taxon>
    </lineage>
</organism>
<protein>
    <recommendedName>
        <fullName evidence="3">Phenylalanine ammonia-lyase</fullName>
    </recommendedName>
</protein>
<dbReference type="PANTHER" id="PTHR10362">
    <property type="entry name" value="HISTIDINE AMMONIA-LYASE"/>
    <property type="match status" value="1"/>
</dbReference>
<evidence type="ECO:0008006" key="3">
    <source>
        <dbReference type="Google" id="ProtNLM"/>
    </source>
</evidence>
<dbReference type="Pfam" id="PF00221">
    <property type="entry name" value="Lyase_aromatic"/>
    <property type="match status" value="1"/>
</dbReference>
<dbReference type="AlphaFoldDB" id="A0A382CPT7"/>
<dbReference type="InterPro" id="IPR024083">
    <property type="entry name" value="Fumarase/histidase_N"/>
</dbReference>
<evidence type="ECO:0000313" key="2">
    <source>
        <dbReference type="EMBL" id="SVB27293.1"/>
    </source>
</evidence>
<name>A0A382CPT7_9ZZZZ</name>
<proteinExistence type="predicted"/>
<feature type="non-terminal residue" evidence="2">
    <location>
        <position position="281"/>
    </location>
</feature>
<dbReference type="EMBL" id="UINC01035223">
    <property type="protein sequence ID" value="SVB27293.1"/>
    <property type="molecule type" value="Genomic_DNA"/>
</dbReference>
<dbReference type="Gene3D" id="1.20.200.10">
    <property type="entry name" value="Fumarase/aspartase (Central domain)"/>
    <property type="match status" value="1"/>
</dbReference>
<reference evidence="2" key="1">
    <citation type="submission" date="2018-05" db="EMBL/GenBank/DDBJ databases">
        <authorList>
            <person name="Lanie J.A."/>
            <person name="Ng W.-L."/>
            <person name="Kazmierczak K.M."/>
            <person name="Andrzejewski T.M."/>
            <person name="Davidsen T.M."/>
            <person name="Wayne K.J."/>
            <person name="Tettelin H."/>
            <person name="Glass J.I."/>
            <person name="Rusch D."/>
            <person name="Podicherti R."/>
            <person name="Tsui H.-C.T."/>
            <person name="Winkler M.E."/>
        </authorList>
    </citation>
    <scope>NUCLEOTIDE SEQUENCE</scope>
</reference>
<dbReference type="InterPro" id="IPR001106">
    <property type="entry name" value="Aromatic_Lyase"/>
</dbReference>
<evidence type="ECO:0000256" key="1">
    <source>
        <dbReference type="ARBA" id="ARBA00023239"/>
    </source>
</evidence>
<dbReference type="InterPro" id="IPR008948">
    <property type="entry name" value="L-Aspartase-like"/>
</dbReference>
<dbReference type="GO" id="GO:0016829">
    <property type="term" value="F:lyase activity"/>
    <property type="evidence" value="ECO:0007669"/>
    <property type="project" value="UniProtKB-KW"/>
</dbReference>